<accession>I0IB08</accession>
<dbReference type="KEGG" id="phm:PSMK_02870"/>
<dbReference type="RefSeq" id="WP_014435666.1">
    <property type="nucleotide sequence ID" value="NC_017080.1"/>
</dbReference>
<feature type="chain" id="PRO_5003629051" evidence="1">
    <location>
        <begin position="31"/>
        <end position="291"/>
    </location>
</feature>
<dbReference type="EMBL" id="AP012338">
    <property type="protein sequence ID" value="BAM02446.1"/>
    <property type="molecule type" value="Genomic_DNA"/>
</dbReference>
<dbReference type="InterPro" id="IPR010239">
    <property type="entry name" value="CHP02001"/>
</dbReference>
<gene>
    <name evidence="2" type="ordered locus">PSMK_02870</name>
</gene>
<feature type="signal peptide" evidence="1">
    <location>
        <begin position="1"/>
        <end position="30"/>
    </location>
</feature>
<keyword evidence="1" id="KW-0732">Signal</keyword>
<dbReference type="eggNOG" id="ENOG5033MN9">
    <property type="taxonomic scope" value="Bacteria"/>
</dbReference>
<sequence length="291" mass="30959">MASLTKLPLLSGAAAAAVAAALTSTGGAAAQETEMVEDINNGAISWTLGSDIVSKYVFRGYEIQEDGIIVQPYAEFTAGIADGIDVYAGIWNSTGTETNGDNNEHWLEADIYAGVSIGEAVLGAPIAIDVSYVNYTSPNDTFGQYEELDFFVGYDDSDNPISVAPYALLAIEFDTEAAGDDDNIYLELGGEFEMQVVDNAQYPVGLTVPVKLGLSLDEYYVDDEGDNEFFGYLSVGANVGVPLSFIPREYGQWSAAAGLTLFLLNDNAVGLDDGENENFNIVGSVGFALEY</sequence>
<dbReference type="Pfam" id="PF09694">
    <property type="entry name" value="Gcw_chp"/>
    <property type="match status" value="1"/>
</dbReference>
<keyword evidence="3" id="KW-1185">Reference proteome</keyword>
<dbReference type="OrthoDB" id="284298at2"/>
<evidence type="ECO:0000256" key="1">
    <source>
        <dbReference type="SAM" id="SignalP"/>
    </source>
</evidence>
<name>I0IB08_PHYMF</name>
<evidence type="ECO:0000313" key="2">
    <source>
        <dbReference type="EMBL" id="BAM02446.1"/>
    </source>
</evidence>
<dbReference type="Proteomes" id="UP000007881">
    <property type="component" value="Chromosome"/>
</dbReference>
<dbReference type="AlphaFoldDB" id="I0IB08"/>
<organism evidence="2 3">
    <name type="scientific">Phycisphaera mikurensis (strain NBRC 102666 / KCTC 22515 / FYK2301M01)</name>
    <dbReference type="NCBI Taxonomy" id="1142394"/>
    <lineage>
        <taxon>Bacteria</taxon>
        <taxon>Pseudomonadati</taxon>
        <taxon>Planctomycetota</taxon>
        <taxon>Phycisphaerae</taxon>
        <taxon>Phycisphaerales</taxon>
        <taxon>Phycisphaeraceae</taxon>
        <taxon>Phycisphaera</taxon>
    </lineage>
</organism>
<evidence type="ECO:0000313" key="3">
    <source>
        <dbReference type="Proteomes" id="UP000007881"/>
    </source>
</evidence>
<protein>
    <submittedName>
        <fullName evidence="2">Uncharacterized protein</fullName>
    </submittedName>
</protein>
<proteinExistence type="predicted"/>
<dbReference type="HOGENOM" id="CLU_955981_0_0_0"/>
<reference evidence="2 3" key="1">
    <citation type="submission" date="2012-02" db="EMBL/GenBank/DDBJ databases">
        <title>Complete genome sequence of Phycisphaera mikurensis NBRC 102666.</title>
        <authorList>
            <person name="Ankai A."/>
            <person name="Hosoyama A."/>
            <person name="Terui Y."/>
            <person name="Sekine M."/>
            <person name="Fukai R."/>
            <person name="Kato Y."/>
            <person name="Nakamura S."/>
            <person name="Yamada-Narita S."/>
            <person name="Kawakoshi A."/>
            <person name="Fukunaga Y."/>
            <person name="Yamazaki S."/>
            <person name="Fujita N."/>
        </authorList>
    </citation>
    <scope>NUCLEOTIDE SEQUENCE [LARGE SCALE GENOMIC DNA]</scope>
    <source>
        <strain evidence="3">NBRC 102666 / KCTC 22515 / FYK2301M01</strain>
    </source>
</reference>
<dbReference type="STRING" id="1142394.PSMK_02870"/>